<protein>
    <recommendedName>
        <fullName evidence="6">PIN domain-containing protein</fullName>
    </recommendedName>
</protein>
<dbReference type="GO" id="GO:0004540">
    <property type="term" value="F:RNA nuclease activity"/>
    <property type="evidence" value="ECO:0007669"/>
    <property type="project" value="TreeGrafter"/>
</dbReference>
<organism evidence="7 8">
    <name type="scientific">Candidatus Electrothrix aarhusensis</name>
    <dbReference type="NCBI Taxonomy" id="1859131"/>
    <lineage>
        <taxon>Bacteria</taxon>
        <taxon>Pseudomonadati</taxon>
        <taxon>Thermodesulfobacteriota</taxon>
        <taxon>Desulfobulbia</taxon>
        <taxon>Desulfobulbales</taxon>
        <taxon>Desulfobulbaceae</taxon>
        <taxon>Candidatus Electrothrix</taxon>
    </lineage>
</organism>
<proteinExistence type="predicted"/>
<accession>A0A444IQJ0</accession>
<dbReference type="InterPro" id="IPR002716">
    <property type="entry name" value="PIN_dom"/>
</dbReference>
<evidence type="ECO:0000256" key="1">
    <source>
        <dbReference type="ARBA" id="ARBA00022649"/>
    </source>
</evidence>
<dbReference type="GO" id="GO:0016787">
    <property type="term" value="F:hydrolase activity"/>
    <property type="evidence" value="ECO:0007669"/>
    <property type="project" value="UniProtKB-KW"/>
</dbReference>
<name>A0A444IQJ0_9BACT</name>
<dbReference type="Pfam" id="PF01850">
    <property type="entry name" value="PIN"/>
    <property type="match status" value="1"/>
</dbReference>
<sequence length="137" mass="15247">MILVDSSVWIAYFNGQINWQTDLLDELLQNEPILIGDLILTEVLQGFRNDTDFRKAKEFLKALHCVALGGRSNAVAAAMNYRALRKKGITVRKTIDVLIGTYCIENDVSLLHDDQDFVPMEQHLGLQVVGPGPGAVH</sequence>
<evidence type="ECO:0000256" key="5">
    <source>
        <dbReference type="ARBA" id="ARBA00022842"/>
    </source>
</evidence>
<keyword evidence="5" id="KW-0460">Magnesium</keyword>
<evidence type="ECO:0000259" key="6">
    <source>
        <dbReference type="Pfam" id="PF01850"/>
    </source>
</evidence>
<keyword evidence="4" id="KW-0378">Hydrolase</keyword>
<keyword evidence="2" id="KW-0540">Nuclease</keyword>
<dbReference type="Proteomes" id="UP000287853">
    <property type="component" value="Unassembled WGS sequence"/>
</dbReference>
<evidence type="ECO:0000256" key="4">
    <source>
        <dbReference type="ARBA" id="ARBA00022801"/>
    </source>
</evidence>
<dbReference type="PANTHER" id="PTHR42740">
    <property type="entry name" value="RIBONUCLEASE VAPC3"/>
    <property type="match status" value="1"/>
</dbReference>
<keyword evidence="3" id="KW-0479">Metal-binding</keyword>
<keyword evidence="1" id="KW-1277">Toxin-antitoxin system</keyword>
<evidence type="ECO:0000313" key="7">
    <source>
        <dbReference type="EMBL" id="RWX43118.1"/>
    </source>
</evidence>
<gene>
    <name evidence="7" type="ORF">H206_00549</name>
</gene>
<dbReference type="AlphaFoldDB" id="A0A444IQJ0"/>
<reference evidence="7 8" key="1">
    <citation type="submission" date="2017-01" db="EMBL/GenBank/DDBJ databases">
        <title>The cable genome- insights into the physiology and evolution of filamentous bacteria capable of sulfide oxidation via long distance electron transfer.</title>
        <authorList>
            <person name="Schreiber L."/>
            <person name="Bjerg J.T."/>
            <person name="Boggild A."/>
            <person name="Van De Vossenberg J."/>
            <person name="Meysman F."/>
            <person name="Nielsen L.P."/>
            <person name="Schramm A."/>
            <person name="Kjeldsen K.U."/>
        </authorList>
    </citation>
    <scope>NUCLEOTIDE SEQUENCE [LARGE SCALE GENOMIC DNA]</scope>
    <source>
        <strain evidence="7">MCF</strain>
    </source>
</reference>
<comment type="caution">
    <text evidence="7">The sequence shown here is derived from an EMBL/GenBank/DDBJ whole genome shotgun (WGS) entry which is preliminary data.</text>
</comment>
<evidence type="ECO:0000313" key="8">
    <source>
        <dbReference type="Proteomes" id="UP000287853"/>
    </source>
</evidence>
<dbReference type="SUPFAM" id="SSF88723">
    <property type="entry name" value="PIN domain-like"/>
    <property type="match status" value="1"/>
</dbReference>
<dbReference type="InterPro" id="IPR029060">
    <property type="entry name" value="PIN-like_dom_sf"/>
</dbReference>
<evidence type="ECO:0000256" key="2">
    <source>
        <dbReference type="ARBA" id="ARBA00022722"/>
    </source>
</evidence>
<dbReference type="GO" id="GO:0046872">
    <property type="term" value="F:metal ion binding"/>
    <property type="evidence" value="ECO:0007669"/>
    <property type="project" value="UniProtKB-KW"/>
</dbReference>
<dbReference type="EMBL" id="MTKO01000129">
    <property type="protein sequence ID" value="RWX43118.1"/>
    <property type="molecule type" value="Genomic_DNA"/>
</dbReference>
<dbReference type="PANTHER" id="PTHR42740:SF1">
    <property type="entry name" value="RIBONUCLEASE VAPC3"/>
    <property type="match status" value="1"/>
</dbReference>
<keyword evidence="8" id="KW-1185">Reference proteome</keyword>
<dbReference type="CDD" id="cd18760">
    <property type="entry name" value="PIN_MtVapC3-like"/>
    <property type="match status" value="1"/>
</dbReference>
<dbReference type="InterPro" id="IPR051749">
    <property type="entry name" value="PINc/VapC_TA_RNase"/>
</dbReference>
<dbReference type="Gene3D" id="3.40.50.1010">
    <property type="entry name" value="5'-nuclease"/>
    <property type="match status" value="1"/>
</dbReference>
<evidence type="ECO:0000256" key="3">
    <source>
        <dbReference type="ARBA" id="ARBA00022723"/>
    </source>
</evidence>
<feature type="domain" description="PIN" evidence="6">
    <location>
        <begin position="2"/>
        <end position="117"/>
    </location>
</feature>